<dbReference type="GO" id="GO:0005524">
    <property type="term" value="F:ATP binding"/>
    <property type="evidence" value="ECO:0007669"/>
    <property type="project" value="InterPro"/>
</dbReference>
<dbReference type="SMART" id="SM00382">
    <property type="entry name" value="AAA"/>
    <property type="match status" value="1"/>
</dbReference>
<keyword evidence="4" id="KW-1185">Reference proteome</keyword>
<feature type="domain" description="AAA+ ATPase" evidence="2">
    <location>
        <begin position="104"/>
        <end position="311"/>
    </location>
</feature>
<organism evidence="3 4">
    <name type="scientific">Actinomadura citrea</name>
    <dbReference type="NCBI Taxonomy" id="46158"/>
    <lineage>
        <taxon>Bacteria</taxon>
        <taxon>Bacillati</taxon>
        <taxon>Actinomycetota</taxon>
        <taxon>Actinomycetes</taxon>
        <taxon>Streptosporangiales</taxon>
        <taxon>Thermomonosporaceae</taxon>
        <taxon>Actinomadura</taxon>
    </lineage>
</organism>
<feature type="region of interest" description="Disordered" evidence="1">
    <location>
        <begin position="44"/>
        <end position="74"/>
    </location>
</feature>
<dbReference type="InterPro" id="IPR027417">
    <property type="entry name" value="P-loop_NTPase"/>
</dbReference>
<evidence type="ECO:0000313" key="3">
    <source>
        <dbReference type="EMBL" id="NYE13078.1"/>
    </source>
</evidence>
<sequence>MAADEPPEVPSPRDAPMPAGPGDAAPDARAAWWIYRGTGRPLPQGRFAAALPPPPPWRAFDGGPPLPPPPGDERDLVRRLGPVSARPRPADPAEVDAVNAAVFLRRPLLVTGEPGVGKSTLAYRITRELGLGRVLRWPIGSRSTLRDGLYEYDAIGRAQDAATGRGALARQAGELSEAPVEGDPDSAALTDAGVGHYLRLGPLGTALLPHELPRVLLIDELDKSDIDLPNDLLDVLEEGEYGITELFRVSAREPVVKVHTADPDGTADIVRGRVRCRAFPIVVITSNGEREFPPAFLRRCLQFSMREPDETRLADIVAAHFAERSDERTRRLVRSFLEHRSSHRGLAADQLLNAVYLATSGARDPDTGWERLLDLIWQRLEVAPE</sequence>
<dbReference type="EMBL" id="JACCBT010000001">
    <property type="protein sequence ID" value="NYE13078.1"/>
    <property type="molecule type" value="Genomic_DNA"/>
</dbReference>
<protein>
    <submittedName>
        <fullName evidence="3">MoxR-like ATPase</fullName>
    </submittedName>
</protein>
<name>A0A7Y9GAU1_9ACTN</name>
<comment type="caution">
    <text evidence="3">The sequence shown here is derived from an EMBL/GenBank/DDBJ whole genome shotgun (WGS) entry which is preliminary data.</text>
</comment>
<reference evidence="3 4" key="1">
    <citation type="submission" date="2020-07" db="EMBL/GenBank/DDBJ databases">
        <title>Sequencing the genomes of 1000 actinobacteria strains.</title>
        <authorList>
            <person name="Klenk H.-P."/>
        </authorList>
    </citation>
    <scope>NUCLEOTIDE SEQUENCE [LARGE SCALE GENOMIC DNA]</scope>
    <source>
        <strain evidence="3 4">DSM 43461</strain>
    </source>
</reference>
<evidence type="ECO:0000256" key="1">
    <source>
        <dbReference type="SAM" id="MobiDB-lite"/>
    </source>
</evidence>
<feature type="region of interest" description="Disordered" evidence="1">
    <location>
        <begin position="1"/>
        <end position="26"/>
    </location>
</feature>
<dbReference type="Gene3D" id="3.40.50.300">
    <property type="entry name" value="P-loop containing nucleotide triphosphate hydrolases"/>
    <property type="match status" value="1"/>
</dbReference>
<dbReference type="InterPro" id="IPR003593">
    <property type="entry name" value="AAA+_ATPase"/>
</dbReference>
<accession>A0A7Y9GAU1</accession>
<dbReference type="AlphaFoldDB" id="A0A7Y9GAU1"/>
<dbReference type="Pfam" id="PF07728">
    <property type="entry name" value="AAA_5"/>
    <property type="match status" value="1"/>
</dbReference>
<evidence type="ECO:0000313" key="4">
    <source>
        <dbReference type="Proteomes" id="UP000591272"/>
    </source>
</evidence>
<dbReference type="InterPro" id="IPR011704">
    <property type="entry name" value="ATPase_dyneun-rel_AAA"/>
</dbReference>
<gene>
    <name evidence="3" type="ORF">BJ999_003374</name>
</gene>
<evidence type="ECO:0000259" key="2">
    <source>
        <dbReference type="SMART" id="SM00382"/>
    </source>
</evidence>
<feature type="compositionally biased region" description="Pro residues" evidence="1">
    <location>
        <begin position="8"/>
        <end position="19"/>
    </location>
</feature>
<dbReference type="SUPFAM" id="SSF52540">
    <property type="entry name" value="P-loop containing nucleoside triphosphate hydrolases"/>
    <property type="match status" value="1"/>
</dbReference>
<dbReference type="GO" id="GO:0016887">
    <property type="term" value="F:ATP hydrolysis activity"/>
    <property type="evidence" value="ECO:0007669"/>
    <property type="project" value="InterPro"/>
</dbReference>
<proteinExistence type="predicted"/>
<dbReference type="RefSeq" id="WP_229810450.1">
    <property type="nucleotide sequence ID" value="NZ_BMRD01000013.1"/>
</dbReference>
<dbReference type="Proteomes" id="UP000591272">
    <property type="component" value="Unassembled WGS sequence"/>
</dbReference>